<sequence length="250" mass="27121">MHAPFWLTTALLFPVLMYQGKRTRRDTPRLPEASGSCGGQYGEGVPAFRFLVVGESTAAGVGVATHTEGLASQLALQIHQRTGKTIAWHTFGVNGIRMEGLVRKLSQEELPEADAVLLSMGVNDTTGFTPRGKFIEHLKALRATLAERYPAPITLLSVPPMHKFTALPSPLRQVMGWRARQLDAVYQTLAKACPDDFRYQSYPALTDTSLLASDGYHPGPLGYKAMAGVLAEYDWLATGTSGRTMSGALS</sequence>
<keyword evidence="3" id="KW-1185">Reference proteome</keyword>
<dbReference type="SUPFAM" id="SSF52266">
    <property type="entry name" value="SGNH hydrolase"/>
    <property type="match status" value="1"/>
</dbReference>
<name>A0A2T1K5T4_9GAMM</name>
<organism evidence="2 3">
    <name type="scientific">Marinobacter fuscus</name>
    <dbReference type="NCBI Taxonomy" id="2109942"/>
    <lineage>
        <taxon>Bacteria</taxon>
        <taxon>Pseudomonadati</taxon>
        <taxon>Pseudomonadota</taxon>
        <taxon>Gammaproteobacteria</taxon>
        <taxon>Pseudomonadales</taxon>
        <taxon>Marinobacteraceae</taxon>
        <taxon>Marinobacter</taxon>
    </lineage>
</organism>
<dbReference type="InterPro" id="IPR036514">
    <property type="entry name" value="SGNH_hydro_sf"/>
</dbReference>
<reference evidence="2 3" key="1">
    <citation type="submission" date="2018-03" db="EMBL/GenBank/DDBJ databases">
        <title>Marinobacter brunus sp. nov., a marine bacterium of Gamma-proteobacteria isolated from the surface seawater of the South China Sea.</title>
        <authorList>
            <person name="Cheng H."/>
            <person name="Wu Y.-H."/>
            <person name="Xamxidin M."/>
            <person name="Xu X.-W."/>
        </authorList>
    </citation>
    <scope>NUCLEOTIDE SEQUENCE [LARGE SCALE GENOMIC DNA]</scope>
    <source>
        <strain evidence="2 3">NH169-3</strain>
    </source>
</reference>
<dbReference type="OrthoDB" id="9804395at2"/>
<evidence type="ECO:0000313" key="2">
    <source>
        <dbReference type="EMBL" id="PSF05457.1"/>
    </source>
</evidence>
<dbReference type="InterPro" id="IPR051532">
    <property type="entry name" value="Ester_Hydrolysis_Enzymes"/>
</dbReference>
<protein>
    <submittedName>
        <fullName evidence="2">GDSL family lipase</fullName>
    </submittedName>
</protein>
<accession>A0A2T1K5T4</accession>
<feature type="domain" description="SGNH hydrolase-type esterase" evidence="1">
    <location>
        <begin position="52"/>
        <end position="225"/>
    </location>
</feature>
<comment type="caution">
    <text evidence="2">The sequence shown here is derived from an EMBL/GenBank/DDBJ whole genome shotgun (WGS) entry which is preliminary data.</text>
</comment>
<evidence type="ECO:0000313" key="3">
    <source>
        <dbReference type="Proteomes" id="UP000239866"/>
    </source>
</evidence>
<dbReference type="Proteomes" id="UP000239866">
    <property type="component" value="Unassembled WGS sequence"/>
</dbReference>
<dbReference type="Gene3D" id="3.40.50.1110">
    <property type="entry name" value="SGNH hydrolase"/>
    <property type="match status" value="1"/>
</dbReference>
<dbReference type="PANTHER" id="PTHR30383">
    <property type="entry name" value="THIOESTERASE 1/PROTEASE 1/LYSOPHOSPHOLIPASE L1"/>
    <property type="match status" value="1"/>
</dbReference>
<dbReference type="Pfam" id="PF13472">
    <property type="entry name" value="Lipase_GDSL_2"/>
    <property type="match status" value="1"/>
</dbReference>
<dbReference type="AlphaFoldDB" id="A0A2T1K5T4"/>
<dbReference type="GO" id="GO:0004622">
    <property type="term" value="F:phosphatidylcholine lysophospholipase activity"/>
    <property type="evidence" value="ECO:0007669"/>
    <property type="project" value="TreeGrafter"/>
</dbReference>
<dbReference type="PANTHER" id="PTHR30383:SF5">
    <property type="entry name" value="SGNH HYDROLASE-TYPE ESTERASE DOMAIN-CONTAINING PROTEIN"/>
    <property type="match status" value="1"/>
</dbReference>
<evidence type="ECO:0000259" key="1">
    <source>
        <dbReference type="Pfam" id="PF13472"/>
    </source>
</evidence>
<proteinExistence type="predicted"/>
<dbReference type="EMBL" id="PXNP01000102">
    <property type="protein sequence ID" value="PSF05457.1"/>
    <property type="molecule type" value="Genomic_DNA"/>
</dbReference>
<gene>
    <name evidence="2" type="ORF">C7H09_14785</name>
</gene>
<dbReference type="InterPro" id="IPR013830">
    <property type="entry name" value="SGNH_hydro"/>
</dbReference>
<dbReference type="CDD" id="cd01836">
    <property type="entry name" value="FeeA_FeeB_like"/>
    <property type="match status" value="1"/>
</dbReference>
<dbReference type="RefSeq" id="WP_106764022.1">
    <property type="nucleotide sequence ID" value="NZ_PXNP01000102.1"/>
</dbReference>